<evidence type="ECO:0000313" key="3">
    <source>
        <dbReference type="EMBL" id="RAR16310.1"/>
    </source>
</evidence>
<accession>A0A364NGB5</accession>
<dbReference type="STRING" id="183478.A0A364NGB5"/>
<dbReference type="GO" id="GO:0008239">
    <property type="term" value="F:dipeptidyl-peptidase activity"/>
    <property type="evidence" value="ECO:0007669"/>
    <property type="project" value="InterPro"/>
</dbReference>
<feature type="domain" description="Xaa-Pro dipeptidyl-peptidase C-terminal" evidence="2">
    <location>
        <begin position="292"/>
        <end position="546"/>
    </location>
</feature>
<dbReference type="Gene3D" id="2.60.120.260">
    <property type="entry name" value="Galactose-binding domain-like"/>
    <property type="match status" value="1"/>
</dbReference>
<dbReference type="Proteomes" id="UP000249619">
    <property type="component" value="Unassembled WGS sequence"/>
</dbReference>
<dbReference type="SUPFAM" id="SSF53474">
    <property type="entry name" value="alpha/beta-Hydrolases"/>
    <property type="match status" value="1"/>
</dbReference>
<keyword evidence="4" id="KW-1185">Reference proteome</keyword>
<dbReference type="SUPFAM" id="SSF49785">
    <property type="entry name" value="Galactose-binding domain-like"/>
    <property type="match status" value="1"/>
</dbReference>
<dbReference type="EMBL" id="QGDH01000003">
    <property type="protein sequence ID" value="RAR16310.1"/>
    <property type="molecule type" value="Genomic_DNA"/>
</dbReference>
<dbReference type="AlphaFoldDB" id="A0A364NGB5"/>
<evidence type="ECO:0000313" key="4">
    <source>
        <dbReference type="Proteomes" id="UP000249619"/>
    </source>
</evidence>
<reference evidence="4" key="1">
    <citation type="submission" date="2018-05" db="EMBL/GenBank/DDBJ databases">
        <title>Draft genome sequence of Stemphylium lycopersici strain CIDEFI 213.</title>
        <authorList>
            <person name="Medina R."/>
            <person name="Franco M.E.E."/>
            <person name="Lucentini C.G."/>
            <person name="Saparrat M.C.N."/>
            <person name="Balatti P.A."/>
        </authorList>
    </citation>
    <scope>NUCLEOTIDE SEQUENCE [LARGE SCALE GENOMIC DNA]</scope>
    <source>
        <strain evidence="4">CIDEFI 213</strain>
    </source>
</reference>
<sequence>MAPYKVGSVDVKSRDACKTSIPQLDHKTVELPAGHRKQPNCRPLDTDTVFQQDQPLTLRDGTKIFADIFRPKSEAKVPAIMMWGPYVFLVMKTLKEWISRGYAIVNVDARGVNNSEGDIRFWGTSEAQDGHDAIEELAKLPWCSGKIAMAGNSWLGICQYGIAGQQPPHLACIAPLEGLSDALREDVFRGGIPNTAFGNWITSVLPGRNQVEDLVAMASETPHVSDYFADKRFDMTKIQVPAYIGASYSTAVHTIGSLRAFEEIPHNNKWLALHASQEWYDLYSPQRNNDLAKFFDFYLKNVPNDWPQTAPVRLALLRCTGPALVDQEFTDLPWHLPSATSRKLYLASSGKLTTEKETENRKLTFQADLSEEVAFTYQFPSKTVFVGPSTLVIDVASTDHDDMDIYTHIFKADSNGKILSHVNMPKPDDTSAEEFEKMTQNRVWRYEGPNGKLRVSRRHVSPELSGKTWKTLSHAKEEKVKPGEVVGLEIQLWPTGIVFEAGEKLILKISGTEVGLPDLPNIPPPRNENKGKQVLHFGGSSEARLQFFTL</sequence>
<dbReference type="InterPro" id="IPR000383">
    <property type="entry name" value="Xaa-Pro-like_dom"/>
</dbReference>
<proteinExistence type="predicted"/>
<dbReference type="PANTHER" id="PTHR43056">
    <property type="entry name" value="PEPTIDASE S9 PROLYL OLIGOPEPTIDASE"/>
    <property type="match status" value="1"/>
</dbReference>
<dbReference type="InterPro" id="IPR050585">
    <property type="entry name" value="Xaa-Pro_dipeptidyl-ppase/CocE"/>
</dbReference>
<protein>
    <recommendedName>
        <fullName evidence="2">Xaa-Pro dipeptidyl-peptidase C-terminal domain-containing protein</fullName>
    </recommendedName>
</protein>
<keyword evidence="1" id="KW-0378">Hydrolase</keyword>
<comment type="caution">
    <text evidence="3">The sequence shown here is derived from an EMBL/GenBank/DDBJ whole genome shotgun (WGS) entry which is preliminary data.</text>
</comment>
<dbReference type="OrthoDB" id="2578740at2759"/>
<dbReference type="SMART" id="SM00939">
    <property type="entry name" value="PepX_C"/>
    <property type="match status" value="1"/>
</dbReference>
<name>A0A364NGB5_STELY</name>
<dbReference type="InterPro" id="IPR029058">
    <property type="entry name" value="AB_hydrolase_fold"/>
</dbReference>
<dbReference type="InterPro" id="IPR008979">
    <property type="entry name" value="Galactose-bd-like_sf"/>
</dbReference>
<dbReference type="Gene3D" id="3.40.50.1820">
    <property type="entry name" value="alpha/beta hydrolase"/>
    <property type="match status" value="2"/>
</dbReference>
<dbReference type="InterPro" id="IPR005674">
    <property type="entry name" value="CocE/Ser_esterase"/>
</dbReference>
<dbReference type="InterPro" id="IPR013736">
    <property type="entry name" value="Xaa-Pro_dipept_C"/>
</dbReference>
<gene>
    <name evidence="3" type="ORF">DDE83_000182</name>
</gene>
<organism evidence="3 4">
    <name type="scientific">Stemphylium lycopersici</name>
    <name type="common">Tomato gray leaf spot disease fungus</name>
    <name type="synonym">Thyrospora lycopersici</name>
    <dbReference type="NCBI Taxonomy" id="183478"/>
    <lineage>
        <taxon>Eukaryota</taxon>
        <taxon>Fungi</taxon>
        <taxon>Dikarya</taxon>
        <taxon>Ascomycota</taxon>
        <taxon>Pezizomycotina</taxon>
        <taxon>Dothideomycetes</taxon>
        <taxon>Pleosporomycetidae</taxon>
        <taxon>Pleosporales</taxon>
        <taxon>Pleosporineae</taxon>
        <taxon>Pleosporaceae</taxon>
        <taxon>Stemphylium</taxon>
    </lineage>
</organism>
<dbReference type="Pfam" id="PF02129">
    <property type="entry name" value="Peptidase_S15"/>
    <property type="match status" value="1"/>
</dbReference>
<dbReference type="Pfam" id="PF08530">
    <property type="entry name" value="PepX_C"/>
    <property type="match status" value="1"/>
</dbReference>
<evidence type="ECO:0000256" key="1">
    <source>
        <dbReference type="ARBA" id="ARBA00022801"/>
    </source>
</evidence>
<dbReference type="PANTHER" id="PTHR43056:SF10">
    <property type="entry name" value="COCE_NOND FAMILY, PUTATIVE (AFU_ORTHOLOGUE AFUA_7G00600)-RELATED"/>
    <property type="match status" value="1"/>
</dbReference>
<evidence type="ECO:0000259" key="2">
    <source>
        <dbReference type="SMART" id="SM00939"/>
    </source>
</evidence>
<dbReference type="NCBIfam" id="TIGR00976">
    <property type="entry name" value="CocE_NonD"/>
    <property type="match status" value="1"/>
</dbReference>